<dbReference type="PANTHER" id="PTHR45757:SF20">
    <property type="entry name" value="MFS DOMAIN-CONTAINING PROTEIN"/>
    <property type="match status" value="1"/>
</dbReference>
<feature type="transmembrane region" description="Helical" evidence="1">
    <location>
        <begin position="355"/>
        <end position="374"/>
    </location>
</feature>
<feature type="transmembrane region" description="Helical" evidence="1">
    <location>
        <begin position="191"/>
        <end position="211"/>
    </location>
</feature>
<dbReference type="SUPFAM" id="SSF103473">
    <property type="entry name" value="MFS general substrate transporter"/>
    <property type="match status" value="1"/>
</dbReference>
<dbReference type="GO" id="GO:0016020">
    <property type="term" value="C:membrane"/>
    <property type="evidence" value="ECO:0007669"/>
    <property type="project" value="TreeGrafter"/>
</dbReference>
<feature type="transmembrane region" description="Helical" evidence="1">
    <location>
        <begin position="449"/>
        <end position="469"/>
    </location>
</feature>
<dbReference type="Proteomes" id="UP001328107">
    <property type="component" value="Unassembled WGS sequence"/>
</dbReference>
<comment type="caution">
    <text evidence="2">The sequence shown here is derived from an EMBL/GenBank/DDBJ whole genome shotgun (WGS) entry which is preliminary data.</text>
</comment>
<dbReference type="Pfam" id="PF07690">
    <property type="entry name" value="MFS_1"/>
    <property type="match status" value="1"/>
</dbReference>
<dbReference type="InterPro" id="IPR036259">
    <property type="entry name" value="MFS_trans_sf"/>
</dbReference>
<organism evidence="2 3">
    <name type="scientific">Pristionchus mayeri</name>
    <dbReference type="NCBI Taxonomy" id="1317129"/>
    <lineage>
        <taxon>Eukaryota</taxon>
        <taxon>Metazoa</taxon>
        <taxon>Ecdysozoa</taxon>
        <taxon>Nematoda</taxon>
        <taxon>Chromadorea</taxon>
        <taxon>Rhabditida</taxon>
        <taxon>Rhabditina</taxon>
        <taxon>Diplogasteromorpha</taxon>
        <taxon>Diplogasteroidea</taxon>
        <taxon>Neodiplogasteridae</taxon>
        <taxon>Pristionchus</taxon>
    </lineage>
</organism>
<keyword evidence="1" id="KW-1133">Transmembrane helix</keyword>
<reference evidence="3" key="1">
    <citation type="submission" date="2022-10" db="EMBL/GenBank/DDBJ databases">
        <title>Genome assembly of Pristionchus species.</title>
        <authorList>
            <person name="Yoshida K."/>
            <person name="Sommer R.J."/>
        </authorList>
    </citation>
    <scope>NUCLEOTIDE SEQUENCE [LARGE SCALE GENOMIC DNA]</scope>
    <source>
        <strain evidence="3">RS5460</strain>
    </source>
</reference>
<evidence type="ECO:0000256" key="1">
    <source>
        <dbReference type="SAM" id="Phobius"/>
    </source>
</evidence>
<feature type="transmembrane region" description="Helical" evidence="1">
    <location>
        <begin position="125"/>
        <end position="142"/>
    </location>
</feature>
<feature type="transmembrane region" description="Helical" evidence="1">
    <location>
        <begin position="95"/>
        <end position="113"/>
    </location>
</feature>
<dbReference type="AlphaFoldDB" id="A0AAN5D1N8"/>
<feature type="transmembrane region" description="Helical" evidence="1">
    <location>
        <begin position="217"/>
        <end position="237"/>
    </location>
</feature>
<keyword evidence="1" id="KW-0812">Transmembrane</keyword>
<dbReference type="GO" id="GO:0022857">
    <property type="term" value="F:transmembrane transporter activity"/>
    <property type="evidence" value="ECO:0007669"/>
    <property type="project" value="InterPro"/>
</dbReference>
<dbReference type="Gene3D" id="1.20.1250.20">
    <property type="entry name" value="MFS general substrate transporter like domains"/>
    <property type="match status" value="1"/>
</dbReference>
<dbReference type="PANTHER" id="PTHR45757">
    <property type="entry name" value="PROTEIN CBG23364-RELATED"/>
    <property type="match status" value="1"/>
</dbReference>
<evidence type="ECO:0000313" key="2">
    <source>
        <dbReference type="EMBL" id="GMR54067.1"/>
    </source>
</evidence>
<gene>
    <name evidence="2" type="ORF">PMAYCL1PPCAC_24262</name>
</gene>
<dbReference type="EMBL" id="BTRK01000005">
    <property type="protein sequence ID" value="GMR54067.1"/>
    <property type="molecule type" value="Genomic_DNA"/>
</dbReference>
<accession>A0AAN5D1N8</accession>
<protein>
    <recommendedName>
        <fullName evidence="4">Membrane transporter</fullName>
    </recommendedName>
</protein>
<feature type="transmembrane region" description="Helical" evidence="1">
    <location>
        <begin position="27"/>
        <end position="50"/>
    </location>
</feature>
<sequence>MSTHLSEKGDIEARHEKPPQPAIPYKFIFIVLVGMASISANGLTTSFTIIQFHEYGNGSDTDYYTLYDYEESDSSHHGRNITLLRRNFLSNAEKASMIMVVPIGAILSFFPLASCYKKFGFSRTFVFCLVLSSLTSASLPLVSNAQLYSLALIVRIIQGVSFGAFLPVIAKVGSYLSIEDFTMTTVLLFSYLQFSALLLFPLAGVLCWSSLGWHSVHYLFAGWTMVLTLIFIAYHYSEGFQRTVRQGRLFEIFYGTMAEHCSSSILTFHLPYLSIYQDLSFWGTMVGAFGYFTALQMSLQYIPLFLNKVVSLSIITTGFLSALPRLLGFSISVAAALKVIPLPQLGSDKLLRVRVYNTISTVLPGLLCISIAFFEPRRHPTVVIVLYTLASSFLGFAGGGFFSAIRYRSGAYSVFVVANVHAVCLVSHFFISLLNALVARNEEYNEWTVLFVSEGVLLILCNLIFCLFVKTEKAEWTKEGYEDTSYVPKRQDPMPQRPL</sequence>
<evidence type="ECO:0000313" key="3">
    <source>
        <dbReference type="Proteomes" id="UP001328107"/>
    </source>
</evidence>
<name>A0AAN5D1N8_9BILA</name>
<proteinExistence type="predicted"/>
<keyword evidence="3" id="KW-1185">Reference proteome</keyword>
<keyword evidence="1" id="KW-0472">Membrane</keyword>
<feature type="transmembrane region" description="Helical" evidence="1">
    <location>
        <begin position="414"/>
        <end position="437"/>
    </location>
</feature>
<feature type="transmembrane region" description="Helical" evidence="1">
    <location>
        <begin position="275"/>
        <end position="294"/>
    </location>
</feature>
<dbReference type="InterPro" id="IPR011701">
    <property type="entry name" value="MFS"/>
</dbReference>
<feature type="transmembrane region" description="Helical" evidence="1">
    <location>
        <begin position="380"/>
        <end position="402"/>
    </location>
</feature>
<evidence type="ECO:0008006" key="4">
    <source>
        <dbReference type="Google" id="ProtNLM"/>
    </source>
</evidence>
<feature type="transmembrane region" description="Helical" evidence="1">
    <location>
        <begin position="148"/>
        <end position="170"/>
    </location>
</feature>